<evidence type="ECO:0000259" key="4">
    <source>
        <dbReference type="SMART" id="SM01027"/>
    </source>
</evidence>
<dbReference type="InterPro" id="IPR050698">
    <property type="entry name" value="MBL"/>
</dbReference>
<dbReference type="Pfam" id="PF10996">
    <property type="entry name" value="Beta-Casp"/>
    <property type="match status" value="1"/>
</dbReference>
<organism evidence="5 6">
    <name type="scientific">Herpetosiphon aurantiacus (strain ATCC 23779 / DSM 785 / 114-95)</name>
    <dbReference type="NCBI Taxonomy" id="316274"/>
    <lineage>
        <taxon>Bacteria</taxon>
        <taxon>Bacillati</taxon>
        <taxon>Chloroflexota</taxon>
        <taxon>Chloroflexia</taxon>
        <taxon>Herpetosiphonales</taxon>
        <taxon>Herpetosiphonaceae</taxon>
        <taxon>Herpetosiphon</taxon>
    </lineage>
</organism>
<dbReference type="BioCyc" id="HAUR316274:GHYA-5326-MONOMER"/>
<keyword evidence="1" id="KW-0378">Hydrolase</keyword>
<dbReference type="InterPro" id="IPR022712">
    <property type="entry name" value="Beta_Casp"/>
</dbReference>
<reference evidence="5 6" key="1">
    <citation type="journal article" date="2011" name="Stand. Genomic Sci.">
        <title>Complete genome sequence of the filamentous gliding predatory bacterium Herpetosiphon aurantiacus type strain (114-95(T)).</title>
        <authorList>
            <person name="Kiss H."/>
            <person name="Nett M."/>
            <person name="Domin N."/>
            <person name="Martin K."/>
            <person name="Maresca J.A."/>
            <person name="Copeland A."/>
            <person name="Lapidus A."/>
            <person name="Lucas S."/>
            <person name="Berry K.W."/>
            <person name="Glavina Del Rio T."/>
            <person name="Dalin E."/>
            <person name="Tice H."/>
            <person name="Pitluck S."/>
            <person name="Richardson P."/>
            <person name="Bruce D."/>
            <person name="Goodwin L."/>
            <person name="Han C."/>
            <person name="Detter J.C."/>
            <person name="Schmutz J."/>
            <person name="Brettin T."/>
            <person name="Land M."/>
            <person name="Hauser L."/>
            <person name="Kyrpides N.C."/>
            <person name="Ivanova N."/>
            <person name="Goker M."/>
            <person name="Woyke T."/>
            <person name="Klenk H.P."/>
            <person name="Bryant D.A."/>
        </authorList>
    </citation>
    <scope>NUCLEOTIDE SEQUENCE [LARGE SCALE GENOMIC DNA]</scope>
    <source>
        <strain evidence="6">ATCC 23779 / DSM 785 / 114-95</strain>
        <plasmid evidence="5">pHAU02</plasmid>
    </source>
</reference>
<evidence type="ECO:0000313" key="6">
    <source>
        <dbReference type="Proteomes" id="UP000000787"/>
    </source>
</evidence>
<gene>
    <name evidence="5" type="ordered locus">Haur_5264</name>
</gene>
<dbReference type="KEGG" id="hau:Haur_5264"/>
<keyword evidence="5" id="KW-0614">Plasmid</keyword>
<evidence type="ECO:0000259" key="3">
    <source>
        <dbReference type="SMART" id="SM00849"/>
    </source>
</evidence>
<dbReference type="HOGENOM" id="CLU_341543_0_0_0"/>
<feature type="region of interest" description="Disordered" evidence="2">
    <location>
        <begin position="600"/>
        <end position="620"/>
    </location>
</feature>
<dbReference type="InParanoid" id="A9B977"/>
<evidence type="ECO:0000256" key="1">
    <source>
        <dbReference type="ARBA" id="ARBA00022801"/>
    </source>
</evidence>
<sequence length="830" mass="89734">MVVAGIFGTKMLSPQPPQTHATIARSNHLCNHRHADQTREELPRMISFHPFGGAQEVGASCGILKLGMRHILVDAGMRPAARPGQSRTPDLEALKGFPLDAILITHAHIDHTGCLPLVASLFPTVPIYATESTIALMRILLLDSARIMEQEHLAHELETPLYDQAMVTETLARIIPVAFHQELRPVAANQEISVTYLPAGHILGAGMLHITSPWGSILHTGDISVGHHRTITGVDLNTLPQVDMMICEGTYGNRSHKSRKDQEQNVVATIQQVIGHGGRVLIPAFAVGRAQELILILKAFRTSGVVSPVTIYVDGMCKAVCESYQQQSHDLHPALQKFLANSQRPLFVDPSFGVLAVHQGMRPRVIQSDEPAIIISTSGMLTGGPAPLYATKLAQDPRNAIIFTGYQDEESPGAAMLKATQGGTITLNGQRVTLGCPVYRYGLSGHADLGQLEQVIRLVQPQQLVLVHGDHDALSHLAARFKKLAVAIPAAGDVVTLTRRAPTVSLQAGQRLDMPTALPVAVEVVADPTPLKPAPTLADLYAIATANGIPARPWTAIELGAAWYGTAYQPTLRPIVEGVLSVARSHFRTKRLGSQTVFTPRPVLESGEPNVAAPPKPQPDDRWDVVPIGQIVLVLGSAAPPDRVQLGLITGEPTGSTVPLVVEAWKSPSQVRDTIHGVTPMSKPEWVGLEHAEIQANLKALRATVDAIPIDVLKLWQAQQGQPARLETLMASAPTLEEQVATGITLMRRGLLVWKREGVRWIPKPFESLNDQALITRHLDLITQVGATVTHIKDGRTGTLTGRGGWLQVEVRWDSGVVELVKDGLVRLEG</sequence>
<name>A9B977_HERA2</name>
<dbReference type="InterPro" id="IPR036866">
    <property type="entry name" value="RibonucZ/Hydroxyglut_hydro"/>
</dbReference>
<evidence type="ECO:0000313" key="5">
    <source>
        <dbReference type="EMBL" id="ABX07891.1"/>
    </source>
</evidence>
<dbReference type="GO" id="GO:0016787">
    <property type="term" value="F:hydrolase activity"/>
    <property type="evidence" value="ECO:0007669"/>
    <property type="project" value="UniProtKB-KW"/>
</dbReference>
<feature type="domain" description="Beta-Casp" evidence="4">
    <location>
        <begin position="290"/>
        <end position="416"/>
    </location>
</feature>
<dbReference type="SMART" id="SM00849">
    <property type="entry name" value="Lactamase_B"/>
    <property type="match status" value="1"/>
</dbReference>
<proteinExistence type="predicted"/>
<accession>A9B977</accession>
<dbReference type="CDD" id="cd16295">
    <property type="entry name" value="TTHA0252-CPSF-like_MBL-fold"/>
    <property type="match status" value="1"/>
</dbReference>
<dbReference type="GO" id="GO:0004521">
    <property type="term" value="F:RNA endonuclease activity"/>
    <property type="evidence" value="ECO:0007669"/>
    <property type="project" value="TreeGrafter"/>
</dbReference>
<dbReference type="Pfam" id="PF07521">
    <property type="entry name" value="RMMBL"/>
    <property type="match status" value="1"/>
</dbReference>
<dbReference type="EMBL" id="CP000877">
    <property type="protein sequence ID" value="ABX07891.1"/>
    <property type="molecule type" value="Genomic_DNA"/>
</dbReference>
<dbReference type="Proteomes" id="UP000000787">
    <property type="component" value="Plasmid pHAU02"/>
</dbReference>
<dbReference type="Gene3D" id="3.40.50.10890">
    <property type="match status" value="1"/>
</dbReference>
<dbReference type="Gene3D" id="3.60.15.10">
    <property type="entry name" value="Ribonuclease Z/Hydroxyacylglutathione hydrolase-like"/>
    <property type="match status" value="1"/>
</dbReference>
<dbReference type="SUPFAM" id="SSF56281">
    <property type="entry name" value="Metallo-hydrolase/oxidoreductase"/>
    <property type="match status" value="1"/>
</dbReference>
<dbReference type="PANTHER" id="PTHR11203">
    <property type="entry name" value="CLEAVAGE AND POLYADENYLATION SPECIFICITY FACTOR FAMILY MEMBER"/>
    <property type="match status" value="1"/>
</dbReference>
<protein>
    <submittedName>
        <fullName evidence="5">Beta-lactamase domain protein</fullName>
    </submittedName>
</protein>
<dbReference type="SMART" id="SM01027">
    <property type="entry name" value="Beta-Casp"/>
    <property type="match status" value="1"/>
</dbReference>
<dbReference type="Pfam" id="PF00753">
    <property type="entry name" value="Lactamase_B"/>
    <property type="match status" value="1"/>
</dbReference>
<dbReference type="InterPro" id="IPR001279">
    <property type="entry name" value="Metallo-B-lactamas"/>
</dbReference>
<dbReference type="PANTHER" id="PTHR11203:SF37">
    <property type="entry name" value="INTEGRATOR COMPLEX SUBUNIT 11"/>
    <property type="match status" value="1"/>
</dbReference>
<dbReference type="eggNOG" id="COG1236">
    <property type="taxonomic scope" value="Bacteria"/>
</dbReference>
<evidence type="ECO:0000256" key="2">
    <source>
        <dbReference type="SAM" id="MobiDB-lite"/>
    </source>
</evidence>
<dbReference type="AlphaFoldDB" id="A9B977"/>
<keyword evidence="6" id="KW-1185">Reference proteome</keyword>
<geneLocation type="plasmid" evidence="5 6">
    <name>pHAU02</name>
</geneLocation>
<feature type="domain" description="Metallo-beta-lactamase" evidence="3">
    <location>
        <begin position="58"/>
        <end position="276"/>
    </location>
</feature>
<dbReference type="InterPro" id="IPR011108">
    <property type="entry name" value="RMMBL"/>
</dbReference>